<dbReference type="InterPro" id="IPR010147">
    <property type="entry name" value="CRISPR-assoc_prot_CasD"/>
</dbReference>
<accession>D5ZNS2</accession>
<dbReference type="AlphaFoldDB" id="D5ZNS2"/>
<dbReference type="GO" id="GO:0003723">
    <property type="term" value="F:RNA binding"/>
    <property type="evidence" value="ECO:0007669"/>
    <property type="project" value="InterPro"/>
</dbReference>
<dbReference type="EMBL" id="DS999641">
    <property type="protein sequence ID" value="EFE72203.2"/>
    <property type="molecule type" value="Genomic_DNA"/>
</dbReference>
<name>D5ZNS2_STRV1</name>
<dbReference type="Pfam" id="PF09704">
    <property type="entry name" value="Cas_Cas5d"/>
    <property type="match status" value="1"/>
</dbReference>
<keyword evidence="1" id="KW-0051">Antiviral defense</keyword>
<protein>
    <submittedName>
        <fullName evidence="2">Crispr-associated protein cas5 family protein</fullName>
    </submittedName>
</protein>
<evidence type="ECO:0000313" key="2">
    <source>
        <dbReference type="EMBL" id="EFE72203.2"/>
    </source>
</evidence>
<dbReference type="CDD" id="cd09756">
    <property type="entry name" value="Cas5_I-E"/>
    <property type="match status" value="1"/>
</dbReference>
<evidence type="ECO:0000313" key="3">
    <source>
        <dbReference type="Proteomes" id="UP000003824"/>
    </source>
</evidence>
<dbReference type="NCBIfam" id="TIGR01868">
    <property type="entry name" value="casD_Cas5e"/>
    <property type="match status" value="1"/>
</dbReference>
<gene>
    <name evidence="2" type="ORF">SSFG_07438</name>
</gene>
<organism evidence="2 3">
    <name type="scientific">Streptomyces viridosporus (strain ATCC 14672 / DSM 40746 / JCM 4963 / KCTC 9882 / NRRL B-12104 / FH 1290)</name>
    <name type="common">Streptomyces ghanaensis</name>
    <dbReference type="NCBI Taxonomy" id="566461"/>
    <lineage>
        <taxon>Bacteria</taxon>
        <taxon>Bacillati</taxon>
        <taxon>Actinomycetota</taxon>
        <taxon>Actinomycetes</taxon>
        <taxon>Kitasatosporales</taxon>
        <taxon>Streptomycetaceae</taxon>
        <taxon>Streptomyces</taxon>
    </lineage>
</organism>
<reference evidence="3" key="1">
    <citation type="submission" date="2008-12" db="EMBL/GenBank/DDBJ databases">
        <title>Annotation of Streptomyces ghanaensis ATCC 14672.</title>
        <authorList>
            <consortium name="The Broad Institute Genome Sequencing Platform"/>
            <consortium name="Broad Institute Microbial Sequencing Center"/>
            <person name="Fischbach M."/>
            <person name="Ward D."/>
            <person name="Young S."/>
            <person name="Kodira C.D."/>
            <person name="Zeng Q."/>
            <person name="Koehrsen M."/>
            <person name="Godfrey P."/>
            <person name="Alvarado L."/>
            <person name="Berlin A.M."/>
            <person name="Borenstein D."/>
            <person name="Chen Z."/>
            <person name="Engels R."/>
            <person name="Freedman E."/>
            <person name="Gellesch M."/>
            <person name="Goldberg J."/>
            <person name="Griggs A."/>
            <person name="Gujja S."/>
            <person name="Heiman D.I."/>
            <person name="Hepburn T.A."/>
            <person name="Howarth C."/>
            <person name="Jen D."/>
            <person name="Larson L."/>
            <person name="Lewis B."/>
            <person name="Mehta T."/>
            <person name="Park D."/>
            <person name="Pearson M."/>
            <person name="Roberts A."/>
            <person name="Saif S."/>
            <person name="Shea T.D."/>
            <person name="Shenoy N."/>
            <person name="Sisk P."/>
            <person name="Stolte C."/>
            <person name="Sykes S.N."/>
            <person name="Walk T."/>
            <person name="White J."/>
            <person name="Yandava C."/>
            <person name="Straight P."/>
            <person name="Clardy J."/>
            <person name="Hung D."/>
            <person name="Kolter R."/>
            <person name="Mekalanos J."/>
            <person name="Walker S."/>
            <person name="Walsh C.T."/>
            <person name="Wieland B.L.C."/>
            <person name="Ilzarbe M."/>
            <person name="Galagan J."/>
            <person name="Nusbaum C."/>
            <person name="Birren B."/>
        </authorList>
    </citation>
    <scope>NUCLEOTIDE SEQUENCE [LARGE SCALE GENOMIC DNA]</scope>
    <source>
        <strain evidence="3">ATCC 14672 / DSM 40746 / JCM 4963 / KCTC 9882 / NRRL B-12104 / FH 1290</strain>
    </source>
</reference>
<dbReference type="InterPro" id="IPR013422">
    <property type="entry name" value="CRISPR-assoc_prot_Cas5_N"/>
</dbReference>
<sequence>MQSWGTRSQFASRDTATEPTKSGVVGLLAAALGIPRDADEEIQNLAELRMGVRVDREGVVEADFHTVQNVPNTEGKNHRTAVTKRFYLADALFLVGVESDDTQLLHQLHTALTAPRWPLYFGRKAFVPARPIPSPGLAGEHHPVTGQSLDDALRTHPWLENQLRIHANRRTTAYAPSPAWLRTIVDADPLALDVELRHDHPLSFTQQDRSYAPRAVQISHVPLTPDMINNGTV</sequence>
<dbReference type="NCBIfam" id="TIGR02593">
    <property type="entry name" value="CRISPR_cas5"/>
    <property type="match status" value="1"/>
</dbReference>
<dbReference type="GO" id="GO:0043571">
    <property type="term" value="P:maintenance of CRISPR repeat elements"/>
    <property type="evidence" value="ECO:0007669"/>
    <property type="project" value="InterPro"/>
</dbReference>
<dbReference type="GO" id="GO:0051607">
    <property type="term" value="P:defense response to virus"/>
    <property type="evidence" value="ECO:0007669"/>
    <property type="project" value="UniProtKB-KW"/>
</dbReference>
<dbReference type="Gene3D" id="3.30.70.2660">
    <property type="match status" value="1"/>
</dbReference>
<dbReference type="Proteomes" id="UP000003824">
    <property type="component" value="Unassembled WGS sequence"/>
</dbReference>
<evidence type="ECO:0000256" key="1">
    <source>
        <dbReference type="ARBA" id="ARBA00023118"/>
    </source>
</evidence>
<dbReference type="InterPro" id="IPR021124">
    <property type="entry name" value="CRISPR-assoc_prot_Cas5"/>
</dbReference>
<dbReference type="eggNOG" id="ENOG502ZBPB">
    <property type="taxonomic scope" value="Bacteria"/>
</dbReference>
<proteinExistence type="predicted"/>